<proteinExistence type="predicted"/>
<accession>A0A7C3UPF1</accession>
<gene>
    <name evidence="2" type="ORF">ENX07_03115</name>
</gene>
<dbReference type="SUPFAM" id="SSF51182">
    <property type="entry name" value="RmlC-like cupins"/>
    <property type="match status" value="1"/>
</dbReference>
<dbReference type="PANTHER" id="PTHR37694">
    <property type="entry name" value="SLR8022 PROTEIN"/>
    <property type="match status" value="1"/>
</dbReference>
<evidence type="ECO:0000259" key="1">
    <source>
        <dbReference type="Pfam" id="PF07883"/>
    </source>
</evidence>
<feature type="domain" description="Cupin type-2" evidence="1">
    <location>
        <begin position="41"/>
        <end position="108"/>
    </location>
</feature>
<dbReference type="AlphaFoldDB" id="A0A7C3UPF1"/>
<dbReference type="Gene3D" id="2.60.120.10">
    <property type="entry name" value="Jelly Rolls"/>
    <property type="match status" value="1"/>
</dbReference>
<organism evidence="2">
    <name type="scientific">candidate division WOR-3 bacterium</name>
    <dbReference type="NCBI Taxonomy" id="2052148"/>
    <lineage>
        <taxon>Bacteria</taxon>
        <taxon>Bacteria division WOR-3</taxon>
    </lineage>
</organism>
<reference evidence="2" key="1">
    <citation type="journal article" date="2020" name="mSystems">
        <title>Genome- and Community-Level Interaction Insights into Carbon Utilization and Element Cycling Functions of Hydrothermarchaeota in Hydrothermal Sediment.</title>
        <authorList>
            <person name="Zhou Z."/>
            <person name="Liu Y."/>
            <person name="Xu W."/>
            <person name="Pan J."/>
            <person name="Luo Z.H."/>
            <person name="Li M."/>
        </authorList>
    </citation>
    <scope>NUCLEOTIDE SEQUENCE [LARGE SCALE GENOMIC DNA]</scope>
    <source>
        <strain evidence="2">SpSt-906</strain>
    </source>
</reference>
<sequence>MLIGHYSKVPEEKPAVLGAEASLRWLISEKDGAKNFALRLFEIKKKGEKIPLHHHHFEHEIFIIRGKGKLKSKDKEWELKEGDFVFIEPKEEHSFENIGEEPFQFICVIPILR</sequence>
<protein>
    <submittedName>
        <fullName evidence="2">Cupin domain-containing protein</fullName>
    </submittedName>
</protein>
<dbReference type="InterPro" id="IPR011051">
    <property type="entry name" value="RmlC_Cupin_sf"/>
</dbReference>
<dbReference type="PANTHER" id="PTHR37694:SF1">
    <property type="entry name" value="SLR8022 PROTEIN"/>
    <property type="match status" value="1"/>
</dbReference>
<comment type="caution">
    <text evidence="2">The sequence shown here is derived from an EMBL/GenBank/DDBJ whole genome shotgun (WGS) entry which is preliminary data.</text>
</comment>
<name>A0A7C3UPF1_UNCW3</name>
<dbReference type="InterPro" id="IPR013096">
    <property type="entry name" value="Cupin_2"/>
</dbReference>
<evidence type="ECO:0000313" key="2">
    <source>
        <dbReference type="EMBL" id="HGE99044.1"/>
    </source>
</evidence>
<dbReference type="InterPro" id="IPR014710">
    <property type="entry name" value="RmlC-like_jellyroll"/>
</dbReference>
<dbReference type="EMBL" id="DTMQ01000018">
    <property type="protein sequence ID" value="HGE99044.1"/>
    <property type="molecule type" value="Genomic_DNA"/>
</dbReference>
<dbReference type="Pfam" id="PF07883">
    <property type="entry name" value="Cupin_2"/>
    <property type="match status" value="1"/>
</dbReference>